<proteinExistence type="inferred from homology"/>
<dbReference type="AlphaFoldDB" id="A2FJ63"/>
<organism evidence="7 8">
    <name type="scientific">Trichomonas vaginalis (strain ATCC PRA-98 / G3)</name>
    <dbReference type="NCBI Taxonomy" id="412133"/>
    <lineage>
        <taxon>Eukaryota</taxon>
        <taxon>Metamonada</taxon>
        <taxon>Parabasalia</taxon>
        <taxon>Trichomonadida</taxon>
        <taxon>Trichomonadidae</taxon>
        <taxon>Trichomonas</taxon>
    </lineage>
</organism>
<keyword evidence="2" id="KW-0493">Microtubule</keyword>
<dbReference type="EMBL" id="DS113825">
    <property type="protein sequence ID" value="EAX95070.1"/>
    <property type="molecule type" value="Genomic_DNA"/>
</dbReference>
<keyword evidence="3" id="KW-0547">Nucleotide-binding</keyword>
<dbReference type="GO" id="GO:0007017">
    <property type="term" value="P:microtubule-based process"/>
    <property type="evidence" value="ECO:0007669"/>
    <property type="project" value="InterPro"/>
</dbReference>
<sequence length="119" mass="14175">MQFFDIAIAYHHLIDEVHTGKYRQLFHPEQLISGKEDAANDYARGHYTVSKEIIDFTLDRIRKLACIIQMFQSIDEICTYLLAFGRHSNLEFYILPFFPDLSYSSTKDYQHYPTKHRYC</sequence>
<evidence type="ECO:0000313" key="7">
    <source>
        <dbReference type="EMBL" id="EAX95070.1"/>
    </source>
</evidence>
<dbReference type="VEuPathDB" id="TrichDB:TVAGG3_0914590"/>
<evidence type="ECO:0000256" key="3">
    <source>
        <dbReference type="ARBA" id="ARBA00022741"/>
    </source>
</evidence>
<dbReference type="InterPro" id="IPR000217">
    <property type="entry name" value="Tubulin"/>
</dbReference>
<dbReference type="InParanoid" id="A2FJ63"/>
<dbReference type="SUPFAM" id="SSF52490">
    <property type="entry name" value="Tubulin nucleotide-binding domain-like"/>
    <property type="match status" value="1"/>
</dbReference>
<dbReference type="PRINTS" id="PR01161">
    <property type="entry name" value="TUBULIN"/>
</dbReference>
<reference evidence="7" key="1">
    <citation type="submission" date="2006-10" db="EMBL/GenBank/DDBJ databases">
        <authorList>
            <person name="Amadeo P."/>
            <person name="Zhao Q."/>
            <person name="Wortman J."/>
            <person name="Fraser-Liggett C."/>
            <person name="Carlton J."/>
        </authorList>
    </citation>
    <scope>NUCLEOTIDE SEQUENCE</scope>
    <source>
        <strain evidence="7">G3</strain>
    </source>
</reference>
<dbReference type="PANTHER" id="PTHR11588">
    <property type="entry name" value="TUBULIN"/>
    <property type="match status" value="1"/>
</dbReference>
<dbReference type="PRINTS" id="PR01162">
    <property type="entry name" value="ALPHATUBULIN"/>
</dbReference>
<comment type="similarity">
    <text evidence="1">Belongs to the tubulin family.</text>
</comment>
<evidence type="ECO:0000256" key="5">
    <source>
        <dbReference type="ARBA" id="ARBA00023134"/>
    </source>
</evidence>
<dbReference type="VEuPathDB" id="TrichDB:TVAG_428730"/>
<accession>A2FJ63</accession>
<keyword evidence="8" id="KW-1185">Reference proteome</keyword>
<dbReference type="Gene3D" id="3.40.50.1440">
    <property type="entry name" value="Tubulin/FtsZ, GTPase domain"/>
    <property type="match status" value="1"/>
</dbReference>
<protein>
    <recommendedName>
        <fullName evidence="9">Tubulin/FtsZ GTPase domain-containing protein</fullName>
    </recommendedName>
</protein>
<dbReference type="InterPro" id="IPR036525">
    <property type="entry name" value="Tubulin/FtsZ_GTPase_sf"/>
</dbReference>
<evidence type="ECO:0000256" key="1">
    <source>
        <dbReference type="ARBA" id="ARBA00009636"/>
    </source>
</evidence>
<evidence type="ECO:0000313" key="8">
    <source>
        <dbReference type="Proteomes" id="UP000001542"/>
    </source>
</evidence>
<name>A2FJ63_TRIV3</name>
<dbReference type="STRING" id="5722.A2FJ63"/>
<dbReference type="GO" id="GO:0005200">
    <property type="term" value="F:structural constituent of cytoskeleton"/>
    <property type="evidence" value="ECO:0007669"/>
    <property type="project" value="InterPro"/>
</dbReference>
<evidence type="ECO:0000256" key="6">
    <source>
        <dbReference type="ARBA" id="ARBA00049117"/>
    </source>
</evidence>
<dbReference type="KEGG" id="tva:4752814"/>
<dbReference type="GO" id="GO:0016787">
    <property type="term" value="F:hydrolase activity"/>
    <property type="evidence" value="ECO:0007669"/>
    <property type="project" value="UniProtKB-KW"/>
</dbReference>
<dbReference type="eggNOG" id="KOG1376">
    <property type="taxonomic scope" value="Eukaryota"/>
</dbReference>
<gene>
    <name evidence="7" type="ORF">TVAG_428730</name>
</gene>
<evidence type="ECO:0000256" key="4">
    <source>
        <dbReference type="ARBA" id="ARBA00022801"/>
    </source>
</evidence>
<evidence type="ECO:0008006" key="9">
    <source>
        <dbReference type="Google" id="ProtNLM"/>
    </source>
</evidence>
<evidence type="ECO:0000256" key="2">
    <source>
        <dbReference type="ARBA" id="ARBA00022701"/>
    </source>
</evidence>
<dbReference type="OrthoDB" id="1662883at2759"/>
<keyword evidence="5" id="KW-0342">GTP-binding</keyword>
<dbReference type="Proteomes" id="UP000001542">
    <property type="component" value="Unassembled WGS sequence"/>
</dbReference>
<comment type="catalytic activity">
    <reaction evidence="6">
        <text>GTP + H2O = GDP + phosphate + H(+)</text>
        <dbReference type="Rhea" id="RHEA:19669"/>
        <dbReference type="ChEBI" id="CHEBI:15377"/>
        <dbReference type="ChEBI" id="CHEBI:15378"/>
        <dbReference type="ChEBI" id="CHEBI:37565"/>
        <dbReference type="ChEBI" id="CHEBI:43474"/>
        <dbReference type="ChEBI" id="CHEBI:58189"/>
    </reaction>
    <physiologicalReaction direction="left-to-right" evidence="6">
        <dbReference type="Rhea" id="RHEA:19670"/>
    </physiologicalReaction>
</comment>
<dbReference type="RefSeq" id="XP_001308000.1">
    <property type="nucleotide sequence ID" value="XM_001307999.1"/>
</dbReference>
<reference evidence="7" key="2">
    <citation type="journal article" date="2007" name="Science">
        <title>Draft genome sequence of the sexually transmitted pathogen Trichomonas vaginalis.</title>
        <authorList>
            <person name="Carlton J.M."/>
            <person name="Hirt R.P."/>
            <person name="Silva J.C."/>
            <person name="Delcher A.L."/>
            <person name="Schatz M."/>
            <person name="Zhao Q."/>
            <person name="Wortman J.R."/>
            <person name="Bidwell S.L."/>
            <person name="Alsmark U.C.M."/>
            <person name="Besteiro S."/>
            <person name="Sicheritz-Ponten T."/>
            <person name="Noel C.J."/>
            <person name="Dacks J.B."/>
            <person name="Foster P.G."/>
            <person name="Simillion C."/>
            <person name="Van de Peer Y."/>
            <person name="Miranda-Saavedra D."/>
            <person name="Barton G.J."/>
            <person name="Westrop G.D."/>
            <person name="Mueller S."/>
            <person name="Dessi D."/>
            <person name="Fiori P.L."/>
            <person name="Ren Q."/>
            <person name="Paulsen I."/>
            <person name="Zhang H."/>
            <person name="Bastida-Corcuera F.D."/>
            <person name="Simoes-Barbosa A."/>
            <person name="Brown M.T."/>
            <person name="Hayes R.D."/>
            <person name="Mukherjee M."/>
            <person name="Okumura C.Y."/>
            <person name="Schneider R."/>
            <person name="Smith A.J."/>
            <person name="Vanacova S."/>
            <person name="Villalvazo M."/>
            <person name="Haas B.J."/>
            <person name="Pertea M."/>
            <person name="Feldblyum T.V."/>
            <person name="Utterback T.R."/>
            <person name="Shu C.L."/>
            <person name="Osoegawa K."/>
            <person name="de Jong P.J."/>
            <person name="Hrdy I."/>
            <person name="Horvathova L."/>
            <person name="Zubacova Z."/>
            <person name="Dolezal P."/>
            <person name="Malik S.B."/>
            <person name="Logsdon J.M. Jr."/>
            <person name="Henze K."/>
            <person name="Gupta A."/>
            <person name="Wang C.C."/>
            <person name="Dunne R.L."/>
            <person name="Upcroft J.A."/>
            <person name="Upcroft P."/>
            <person name="White O."/>
            <person name="Salzberg S.L."/>
            <person name="Tang P."/>
            <person name="Chiu C.-H."/>
            <person name="Lee Y.-S."/>
            <person name="Embley T.M."/>
            <person name="Coombs G.H."/>
            <person name="Mottram J.C."/>
            <person name="Tachezy J."/>
            <person name="Fraser-Liggett C.M."/>
            <person name="Johnson P.J."/>
        </authorList>
    </citation>
    <scope>NUCLEOTIDE SEQUENCE [LARGE SCALE GENOMIC DNA]</scope>
    <source>
        <strain evidence="7">G3</strain>
    </source>
</reference>
<dbReference type="GO" id="GO:0005525">
    <property type="term" value="F:GTP binding"/>
    <property type="evidence" value="ECO:0007669"/>
    <property type="project" value="UniProtKB-KW"/>
</dbReference>
<dbReference type="GO" id="GO:0005874">
    <property type="term" value="C:microtubule"/>
    <property type="evidence" value="ECO:0007669"/>
    <property type="project" value="UniProtKB-KW"/>
</dbReference>
<dbReference type="InterPro" id="IPR002452">
    <property type="entry name" value="Alpha_tubulin"/>
</dbReference>
<keyword evidence="4" id="KW-0378">Hydrolase</keyword>